<dbReference type="PRINTS" id="PR00068">
    <property type="entry name" value="CUZNDISMTASE"/>
</dbReference>
<keyword evidence="2 5" id="KW-0560">Oxidoreductase</keyword>
<evidence type="ECO:0000313" key="6">
    <source>
        <dbReference type="Proteomes" id="UP001229244"/>
    </source>
</evidence>
<evidence type="ECO:0000259" key="4">
    <source>
        <dbReference type="Pfam" id="PF00080"/>
    </source>
</evidence>
<feature type="chain" id="PRO_5041982232" description="Superoxide dismutase [Cu-Zn]" evidence="3">
    <location>
        <begin position="25"/>
        <end position="183"/>
    </location>
</feature>
<dbReference type="InterPro" id="IPR036423">
    <property type="entry name" value="SOD-like_Cu/Zn_dom_sf"/>
</dbReference>
<comment type="similarity">
    <text evidence="1 2">Belongs to the Cu-Zn superoxide dismutase family.</text>
</comment>
<dbReference type="Proteomes" id="UP001229244">
    <property type="component" value="Unassembled WGS sequence"/>
</dbReference>
<gene>
    <name evidence="5" type="ORF">J2S73_002834</name>
</gene>
<comment type="cofactor">
    <cofactor evidence="2">
        <name>Cu cation</name>
        <dbReference type="ChEBI" id="CHEBI:23378"/>
    </cofactor>
    <text evidence="2">Binds 1 copper ion per subunit.</text>
</comment>
<dbReference type="SUPFAM" id="SSF49329">
    <property type="entry name" value="Cu,Zn superoxide dismutase-like"/>
    <property type="match status" value="1"/>
</dbReference>
<dbReference type="CDD" id="cd00305">
    <property type="entry name" value="Cu-Zn_Superoxide_Dismutase"/>
    <property type="match status" value="1"/>
</dbReference>
<dbReference type="InterPro" id="IPR024134">
    <property type="entry name" value="SOD_Cu/Zn_/chaperone"/>
</dbReference>
<name>A0AAE4ATQ5_9HYPH</name>
<dbReference type="PROSITE" id="PS00332">
    <property type="entry name" value="SOD_CU_ZN_2"/>
    <property type="match status" value="1"/>
</dbReference>
<evidence type="ECO:0000256" key="2">
    <source>
        <dbReference type="RuleBase" id="RU000393"/>
    </source>
</evidence>
<dbReference type="PANTHER" id="PTHR10003">
    <property type="entry name" value="SUPEROXIDE DISMUTASE CU-ZN -RELATED"/>
    <property type="match status" value="1"/>
</dbReference>
<accession>A0AAE4ATQ5</accession>
<dbReference type="AlphaFoldDB" id="A0AAE4ATQ5"/>
<feature type="signal peptide" evidence="3">
    <location>
        <begin position="1"/>
        <end position="24"/>
    </location>
</feature>
<evidence type="ECO:0000313" key="5">
    <source>
        <dbReference type="EMBL" id="MDQ0316377.1"/>
    </source>
</evidence>
<organism evidence="5 6">
    <name type="scientific">Amorphus orientalis</name>
    <dbReference type="NCBI Taxonomy" id="649198"/>
    <lineage>
        <taxon>Bacteria</taxon>
        <taxon>Pseudomonadati</taxon>
        <taxon>Pseudomonadota</taxon>
        <taxon>Alphaproteobacteria</taxon>
        <taxon>Hyphomicrobiales</taxon>
        <taxon>Amorphaceae</taxon>
        <taxon>Amorphus</taxon>
    </lineage>
</organism>
<comment type="caution">
    <text evidence="5">The sequence shown here is derived from an EMBL/GenBank/DDBJ whole genome shotgun (WGS) entry which is preliminary data.</text>
</comment>
<dbReference type="InterPro" id="IPR001424">
    <property type="entry name" value="SOD_Cu_Zn_dom"/>
</dbReference>
<comment type="function">
    <text evidence="2">Destroys radicals which are normally produced within the cells and which are toxic to biological systems.</text>
</comment>
<dbReference type="EMBL" id="JAUSUL010000002">
    <property type="protein sequence ID" value="MDQ0316377.1"/>
    <property type="molecule type" value="Genomic_DNA"/>
</dbReference>
<keyword evidence="2" id="KW-0862">Zinc</keyword>
<keyword evidence="2" id="KW-0479">Metal-binding</keyword>
<dbReference type="RefSeq" id="WP_306886198.1">
    <property type="nucleotide sequence ID" value="NZ_JAUSUL010000002.1"/>
</dbReference>
<dbReference type="InterPro" id="IPR018152">
    <property type="entry name" value="SOD_Cu/Zn_BS"/>
</dbReference>
<comment type="catalytic activity">
    <reaction evidence="2">
        <text>2 superoxide + 2 H(+) = H2O2 + O2</text>
        <dbReference type="Rhea" id="RHEA:20696"/>
        <dbReference type="ChEBI" id="CHEBI:15378"/>
        <dbReference type="ChEBI" id="CHEBI:15379"/>
        <dbReference type="ChEBI" id="CHEBI:16240"/>
        <dbReference type="ChEBI" id="CHEBI:18421"/>
        <dbReference type="EC" id="1.15.1.1"/>
    </reaction>
</comment>
<sequence length="183" mass="18495">MSSRPATFAAALLATLMVPGAALAADADKTAGGQPAAMATFIDTEGSEIGTAEITPTGDGALIEAEIEGLPADSWVAFHIHETGTCTADDGFKSAGGHFNPTDAKHGFLVDGGPHAGDMPNQYVDGNGVLRTQVLNTAVTLNEGDTAILGKAIVIHDGTDDYESQPSGDAGSRIACAVIEGQT</sequence>
<reference evidence="5" key="1">
    <citation type="submission" date="2023-07" db="EMBL/GenBank/DDBJ databases">
        <title>Genomic Encyclopedia of Type Strains, Phase IV (KMG-IV): sequencing the most valuable type-strain genomes for metagenomic binning, comparative biology and taxonomic classification.</title>
        <authorList>
            <person name="Goeker M."/>
        </authorList>
    </citation>
    <scope>NUCLEOTIDE SEQUENCE</scope>
    <source>
        <strain evidence="5">DSM 21202</strain>
    </source>
</reference>
<evidence type="ECO:0000256" key="3">
    <source>
        <dbReference type="SAM" id="SignalP"/>
    </source>
</evidence>
<dbReference type="Pfam" id="PF00080">
    <property type="entry name" value="Sod_Cu"/>
    <property type="match status" value="1"/>
</dbReference>
<comment type="cofactor">
    <cofactor evidence="2">
        <name>Zn(2+)</name>
        <dbReference type="ChEBI" id="CHEBI:29105"/>
    </cofactor>
    <text evidence="2">Binds 1 zinc ion per subunit.</text>
</comment>
<dbReference type="EC" id="1.15.1.1" evidence="2"/>
<dbReference type="Gene3D" id="2.60.40.200">
    <property type="entry name" value="Superoxide dismutase, copper/zinc binding domain"/>
    <property type="match status" value="1"/>
</dbReference>
<keyword evidence="3" id="KW-0732">Signal</keyword>
<keyword evidence="2" id="KW-0186">Copper</keyword>
<proteinExistence type="inferred from homology"/>
<feature type="domain" description="Superoxide dismutase copper/zinc binding" evidence="4">
    <location>
        <begin position="50"/>
        <end position="179"/>
    </location>
</feature>
<protein>
    <recommendedName>
        <fullName evidence="2">Superoxide dismutase [Cu-Zn]</fullName>
        <ecNumber evidence="2">1.15.1.1</ecNumber>
    </recommendedName>
</protein>
<keyword evidence="6" id="KW-1185">Reference proteome</keyword>
<dbReference type="GO" id="GO:0004784">
    <property type="term" value="F:superoxide dismutase activity"/>
    <property type="evidence" value="ECO:0007669"/>
    <property type="project" value="UniProtKB-EC"/>
</dbReference>
<evidence type="ECO:0000256" key="1">
    <source>
        <dbReference type="ARBA" id="ARBA00010457"/>
    </source>
</evidence>
<dbReference type="GO" id="GO:0005507">
    <property type="term" value="F:copper ion binding"/>
    <property type="evidence" value="ECO:0007669"/>
    <property type="project" value="InterPro"/>
</dbReference>